<gene>
    <name evidence="2" type="ORF">FD01_GL000369</name>
</gene>
<sequence>MAFKKLRNTATKIKADTPKPTIEGTVYSIVFGATAIAGLLSFGVYKLLTPERVLAKKAKATVAKHREQEDK</sequence>
<dbReference type="Proteomes" id="UP000051790">
    <property type="component" value="Unassembled WGS sequence"/>
</dbReference>
<keyword evidence="1" id="KW-0472">Membrane</keyword>
<dbReference type="RefSeq" id="WP_056963043.1">
    <property type="nucleotide sequence ID" value="NZ_AZEU01000102.1"/>
</dbReference>
<reference evidence="2 3" key="1">
    <citation type="journal article" date="2015" name="Genome Announc.">
        <title>Expanding the biotechnology potential of lactobacilli through comparative genomics of 213 strains and associated genera.</title>
        <authorList>
            <person name="Sun Z."/>
            <person name="Harris H.M."/>
            <person name="McCann A."/>
            <person name="Guo C."/>
            <person name="Argimon S."/>
            <person name="Zhang W."/>
            <person name="Yang X."/>
            <person name="Jeffery I.B."/>
            <person name="Cooney J.C."/>
            <person name="Kagawa T.F."/>
            <person name="Liu W."/>
            <person name="Song Y."/>
            <person name="Salvetti E."/>
            <person name="Wrobel A."/>
            <person name="Rasinkangas P."/>
            <person name="Parkhill J."/>
            <person name="Rea M.C."/>
            <person name="O'Sullivan O."/>
            <person name="Ritari J."/>
            <person name="Douillard F.P."/>
            <person name="Paul Ross R."/>
            <person name="Yang R."/>
            <person name="Briner A.E."/>
            <person name="Felis G.E."/>
            <person name="de Vos W.M."/>
            <person name="Barrangou R."/>
            <person name="Klaenhammer T.R."/>
            <person name="Caufield P.W."/>
            <person name="Cui Y."/>
            <person name="Zhang H."/>
            <person name="O'Toole P.W."/>
        </authorList>
    </citation>
    <scope>NUCLEOTIDE SEQUENCE [LARGE SCALE GENOMIC DNA]</scope>
    <source>
        <strain evidence="2 3">DSM 13343</strain>
    </source>
</reference>
<proteinExistence type="predicted"/>
<feature type="transmembrane region" description="Helical" evidence="1">
    <location>
        <begin position="26"/>
        <end position="48"/>
    </location>
</feature>
<keyword evidence="1" id="KW-1133">Transmembrane helix</keyword>
<accession>A0A0R1QR10</accession>
<dbReference type="EMBL" id="AZEU01000102">
    <property type="protein sequence ID" value="KRL47200.1"/>
    <property type="molecule type" value="Genomic_DNA"/>
</dbReference>
<comment type="caution">
    <text evidence="2">The sequence shown here is derived from an EMBL/GenBank/DDBJ whole genome shotgun (WGS) entry which is preliminary data.</text>
</comment>
<organism evidence="2 3">
    <name type="scientific">Lacticaseibacillus manihotivorans DSM 13343 = JCM 12514</name>
    <dbReference type="NCBI Taxonomy" id="1423769"/>
    <lineage>
        <taxon>Bacteria</taxon>
        <taxon>Bacillati</taxon>
        <taxon>Bacillota</taxon>
        <taxon>Bacilli</taxon>
        <taxon>Lactobacillales</taxon>
        <taxon>Lactobacillaceae</taxon>
        <taxon>Lacticaseibacillus</taxon>
    </lineage>
</organism>
<keyword evidence="3" id="KW-1185">Reference proteome</keyword>
<evidence type="ECO:0000313" key="2">
    <source>
        <dbReference type="EMBL" id="KRL47200.1"/>
    </source>
</evidence>
<dbReference type="AlphaFoldDB" id="A0A0R1QR10"/>
<dbReference type="PATRIC" id="fig|1423769.4.peg.397"/>
<name>A0A0R1QR10_9LACO</name>
<dbReference type="OrthoDB" id="2300341at2"/>
<protein>
    <submittedName>
        <fullName evidence="2">Uncharacterized protein</fullName>
    </submittedName>
</protein>
<evidence type="ECO:0000313" key="3">
    <source>
        <dbReference type="Proteomes" id="UP000051790"/>
    </source>
</evidence>
<keyword evidence="1" id="KW-0812">Transmembrane</keyword>
<evidence type="ECO:0000256" key="1">
    <source>
        <dbReference type="SAM" id="Phobius"/>
    </source>
</evidence>